<dbReference type="GO" id="GO:0061809">
    <property type="term" value="F:NAD+ nucleosidase activity, cyclic ADP-ribose generating"/>
    <property type="evidence" value="ECO:0007669"/>
    <property type="project" value="UniProtKB-EC"/>
</dbReference>
<keyword evidence="2" id="KW-0433">Leucine-rich repeat</keyword>
<dbReference type="SUPFAM" id="SSF52058">
    <property type="entry name" value="L domain-like"/>
    <property type="match status" value="1"/>
</dbReference>
<dbReference type="Pfam" id="PF01582">
    <property type="entry name" value="TIR"/>
    <property type="match status" value="1"/>
</dbReference>
<evidence type="ECO:0000259" key="10">
    <source>
        <dbReference type="PROSITE" id="PS50104"/>
    </source>
</evidence>
<evidence type="ECO:0000256" key="5">
    <source>
        <dbReference type="ARBA" id="ARBA00022821"/>
    </source>
</evidence>
<evidence type="ECO:0000256" key="4">
    <source>
        <dbReference type="ARBA" id="ARBA00022801"/>
    </source>
</evidence>
<evidence type="ECO:0000313" key="11">
    <source>
        <dbReference type="Proteomes" id="UP000504610"/>
    </source>
</evidence>
<dbReference type="FunFam" id="3.40.50.10140:FF:000007">
    <property type="entry name" value="Disease resistance protein (TIR-NBS-LRR class)"/>
    <property type="match status" value="1"/>
</dbReference>
<dbReference type="InterPro" id="IPR044974">
    <property type="entry name" value="Disease_R_plants"/>
</dbReference>
<keyword evidence="9" id="KW-0472">Membrane</keyword>
<gene>
    <name evidence="12" type="primary">LOC108850445</name>
</gene>
<dbReference type="PANTHER" id="PTHR11017:SF344">
    <property type="entry name" value="ADP-RIBOSYL CYCLASE_CYCLIC ADP-RIBOSE HYDROLASE"/>
    <property type="match status" value="1"/>
</dbReference>
<dbReference type="SUPFAM" id="SSF52200">
    <property type="entry name" value="Toll/Interleukin receptor TIR domain"/>
    <property type="match status" value="1"/>
</dbReference>
<accession>A0A9W3DJA8</accession>
<evidence type="ECO:0000256" key="1">
    <source>
        <dbReference type="ARBA" id="ARBA00011982"/>
    </source>
</evidence>
<dbReference type="Proteomes" id="UP000504610">
    <property type="component" value="Chromosome 4"/>
</dbReference>
<evidence type="ECO:0000256" key="9">
    <source>
        <dbReference type="SAM" id="Phobius"/>
    </source>
</evidence>
<dbReference type="SMART" id="SM00255">
    <property type="entry name" value="TIR"/>
    <property type="match status" value="1"/>
</dbReference>
<keyword evidence="4" id="KW-0378">Hydrolase</keyword>
<dbReference type="PANTHER" id="PTHR11017">
    <property type="entry name" value="LEUCINE-RICH REPEAT-CONTAINING PROTEIN"/>
    <property type="match status" value="1"/>
</dbReference>
<dbReference type="RefSeq" id="XP_056863992.1">
    <property type="nucleotide sequence ID" value="XM_057008012.1"/>
</dbReference>
<evidence type="ECO:0000256" key="8">
    <source>
        <dbReference type="SAM" id="MobiDB-lite"/>
    </source>
</evidence>
<keyword evidence="3" id="KW-0677">Repeat</keyword>
<dbReference type="InterPro" id="IPR032675">
    <property type="entry name" value="LRR_dom_sf"/>
</dbReference>
<name>A0A9W3DJA8_RAPSA</name>
<dbReference type="Gene3D" id="1.10.8.430">
    <property type="entry name" value="Helical domain of apoptotic protease-activating factors"/>
    <property type="match status" value="1"/>
</dbReference>
<dbReference type="KEGG" id="rsz:108850445"/>
<keyword evidence="5" id="KW-0611">Plant defense</keyword>
<dbReference type="InterPro" id="IPR045344">
    <property type="entry name" value="C-JID"/>
</dbReference>
<proteinExistence type="predicted"/>
<evidence type="ECO:0000256" key="7">
    <source>
        <dbReference type="ARBA" id="ARBA00047304"/>
    </source>
</evidence>
<evidence type="ECO:0000256" key="6">
    <source>
        <dbReference type="ARBA" id="ARBA00023027"/>
    </source>
</evidence>
<evidence type="ECO:0000256" key="2">
    <source>
        <dbReference type="ARBA" id="ARBA00022614"/>
    </source>
</evidence>
<dbReference type="InterPro" id="IPR027417">
    <property type="entry name" value="P-loop_NTPase"/>
</dbReference>
<dbReference type="GO" id="GO:0043531">
    <property type="term" value="F:ADP binding"/>
    <property type="evidence" value="ECO:0007669"/>
    <property type="project" value="InterPro"/>
</dbReference>
<dbReference type="Pfam" id="PF20160">
    <property type="entry name" value="C-JID"/>
    <property type="match status" value="1"/>
</dbReference>
<dbReference type="InterPro" id="IPR035897">
    <property type="entry name" value="Toll_tir_struct_dom_sf"/>
</dbReference>
<reference evidence="12" key="2">
    <citation type="submission" date="2025-08" db="UniProtKB">
        <authorList>
            <consortium name="RefSeq"/>
        </authorList>
    </citation>
    <scope>IDENTIFICATION</scope>
    <source>
        <tissue evidence="12">Leaf</tissue>
    </source>
</reference>
<feature type="transmembrane region" description="Helical" evidence="9">
    <location>
        <begin position="1271"/>
        <end position="1289"/>
    </location>
</feature>
<dbReference type="Gene3D" id="3.40.50.300">
    <property type="entry name" value="P-loop containing nucleotide triphosphate hydrolases"/>
    <property type="match status" value="1"/>
</dbReference>
<dbReference type="Pfam" id="PF00931">
    <property type="entry name" value="NB-ARC"/>
    <property type="match status" value="1"/>
</dbReference>
<dbReference type="Gene3D" id="3.80.10.10">
    <property type="entry name" value="Ribonuclease Inhibitor"/>
    <property type="match status" value="2"/>
</dbReference>
<dbReference type="PROSITE" id="PS50104">
    <property type="entry name" value="TIR"/>
    <property type="match status" value="1"/>
</dbReference>
<feature type="domain" description="TIR" evidence="10">
    <location>
        <begin position="14"/>
        <end position="176"/>
    </location>
</feature>
<dbReference type="GO" id="GO:0006952">
    <property type="term" value="P:defense response"/>
    <property type="evidence" value="ECO:0007669"/>
    <property type="project" value="InterPro"/>
</dbReference>
<keyword evidence="6" id="KW-0520">NAD</keyword>
<dbReference type="InterPro" id="IPR011713">
    <property type="entry name" value="Leu-rich_rpt_3"/>
</dbReference>
<keyword evidence="11" id="KW-1185">Reference proteome</keyword>
<reference evidence="11" key="1">
    <citation type="journal article" date="2019" name="Database">
        <title>The radish genome database (RadishGD): an integrated information resource for radish genomics.</title>
        <authorList>
            <person name="Yu H.J."/>
            <person name="Baek S."/>
            <person name="Lee Y.J."/>
            <person name="Cho A."/>
            <person name="Mun J.H."/>
        </authorList>
    </citation>
    <scope>NUCLEOTIDE SEQUENCE [LARGE SCALE GENOMIC DNA]</scope>
    <source>
        <strain evidence="11">cv. WK10039</strain>
    </source>
</reference>
<keyword evidence="9" id="KW-1133">Transmembrane helix</keyword>
<protein>
    <recommendedName>
        <fullName evidence="1">ADP-ribosyl cyclase/cyclic ADP-ribose hydrolase</fullName>
        <ecNumber evidence="1">3.2.2.6</ecNumber>
    </recommendedName>
</protein>
<feature type="region of interest" description="Disordered" evidence="8">
    <location>
        <begin position="1211"/>
        <end position="1259"/>
    </location>
</feature>
<organism evidence="11 12">
    <name type="scientific">Raphanus sativus</name>
    <name type="common">Radish</name>
    <name type="synonym">Raphanus raphanistrum var. sativus</name>
    <dbReference type="NCBI Taxonomy" id="3726"/>
    <lineage>
        <taxon>Eukaryota</taxon>
        <taxon>Viridiplantae</taxon>
        <taxon>Streptophyta</taxon>
        <taxon>Embryophyta</taxon>
        <taxon>Tracheophyta</taxon>
        <taxon>Spermatophyta</taxon>
        <taxon>Magnoliopsida</taxon>
        <taxon>eudicotyledons</taxon>
        <taxon>Gunneridae</taxon>
        <taxon>Pentapetalae</taxon>
        <taxon>rosids</taxon>
        <taxon>malvids</taxon>
        <taxon>Brassicales</taxon>
        <taxon>Brassicaceae</taxon>
        <taxon>Brassiceae</taxon>
        <taxon>Raphanus</taxon>
    </lineage>
</organism>
<dbReference type="InterPro" id="IPR000157">
    <property type="entry name" value="TIR_dom"/>
</dbReference>
<dbReference type="GO" id="GO:0007165">
    <property type="term" value="P:signal transduction"/>
    <property type="evidence" value="ECO:0007669"/>
    <property type="project" value="InterPro"/>
</dbReference>
<dbReference type="EC" id="3.2.2.6" evidence="1"/>
<dbReference type="PRINTS" id="PR00364">
    <property type="entry name" value="DISEASERSIST"/>
</dbReference>
<dbReference type="SUPFAM" id="SSF52540">
    <property type="entry name" value="P-loop containing nucleoside triphosphate hydrolases"/>
    <property type="match status" value="1"/>
</dbReference>
<comment type="catalytic activity">
    <reaction evidence="7">
        <text>NAD(+) + H2O = ADP-D-ribose + nicotinamide + H(+)</text>
        <dbReference type="Rhea" id="RHEA:16301"/>
        <dbReference type="ChEBI" id="CHEBI:15377"/>
        <dbReference type="ChEBI" id="CHEBI:15378"/>
        <dbReference type="ChEBI" id="CHEBI:17154"/>
        <dbReference type="ChEBI" id="CHEBI:57540"/>
        <dbReference type="ChEBI" id="CHEBI:57967"/>
        <dbReference type="EC" id="3.2.2.6"/>
    </reaction>
    <physiologicalReaction direction="left-to-right" evidence="7">
        <dbReference type="Rhea" id="RHEA:16302"/>
    </physiologicalReaction>
</comment>
<dbReference type="InterPro" id="IPR002182">
    <property type="entry name" value="NB-ARC"/>
</dbReference>
<dbReference type="OrthoDB" id="120976at2759"/>
<feature type="compositionally biased region" description="Basic and acidic residues" evidence="8">
    <location>
        <begin position="1239"/>
        <end position="1251"/>
    </location>
</feature>
<evidence type="ECO:0000313" key="12">
    <source>
        <dbReference type="RefSeq" id="XP_056863992.1"/>
    </source>
</evidence>
<sequence>MSKAASTNVAQPKLQYKVFISFRGEELRYSFISYLINSLKAEGIDPYIDNEETLGEDLSVFFKRIKESSIAIAVISSLYSNSRWCLNELAEIKECVAKGTLVVFPVFYKVPVDTVRRQTSTFGENLNLLVGTDDTNGTKWRTALTYITTKKGVSVHKKSDEVQVINEIVRNVKKRLEEISKDQGTKNQIEKFTGMSKGNLVGDAPISSSSSKVSPFFGIKKRLKQLEEKLDFESDEVTRVIGVVGMPGIGKTTLAKKLMEDWGYMFLHTMFLDDIRAKARSLGIHRLEEDLLYGLMRSKHDGKEIRYAEFTLESLKAELRESKVLIVLDDVNEKSQIDMILGGRKWLREGSRVVITTSSKSAITGMVDETYLVPGLSDEDGFKYFEKHAFTTGACEPRFMRLAREFVDYTRGHPLALKVLGGELLTKDEEYWESKLGELAKSPISNTIHNVLRSSYDDLSKHHKDLFLDVACFFRSEEEYHVSCLLDSSVQDNVSELRHLADKFLINICGGRLEVNDLMYTFAMGLESQSFSENSASGRRLFNHGEIIAILLNKAKATKVRGIFLDMSEVPRKMSLGSDTFKYMGDLRYLKIFNSSFPKEGEATCNLYFRDGLKFQLEEIRYLHWLKFPLKKLPEHFNPENLIDLNLPYSRIEQVWDGEKARKLESINLESCTELKTVHEELQNMESLIFLNLRGCTSLKSLPHIKLISLKTLILSSCSSLEEFNLVPENLEELYLDGTSIKGLPSTIGNLQKLVLLMLKDCKRLTGLPDSIENLKALQKLVLSGCKSFATIPNIKKNMKHLKTLLLDGTAIKDMPRLLKRFDVNQGDGKSANSYFNRGPRNNFGSLPDNIRYLYNLKWLDLKYCEQLVSLPVLPPNLHWLDAHGCISLENIGSQLALILAETEHPHSTFTFTNCTKLDQVAKNGIVSYVRRKIQSMSDAIAHQEKGSKLDVLIGVCYPSWQLPVWFNHRTVGSKLKQNLPRHWNEDGLTGISLCAVVSFKDYQATNNRILVRCTTEFKEKDEPFIQFSCILGGWTEHGSDRPREIIESSGHVFIGYTSLLHIKKWDIEELFAATVASFEFEVTDGTNQITNCEVVKCGFTLIYAPTKPIHPFCTEKSSDRGETMCGSTTESRVNINNEESHFQILSGEASSSSVMVSEITEKIQPFKATRNVKDIKYRDKTVAASSKGDSGIPLEVSFDVTTTNNNGGFMSPMSSGGGEVIDEESPKIDETNPGVETRSCESPEDTEKSGNEQNTRNGANNLCERMEKPIRLICLVVTICAVSAFLLGKDNKKR</sequence>
<keyword evidence="9" id="KW-0812">Transmembrane</keyword>
<dbReference type="Pfam" id="PF07725">
    <property type="entry name" value="LRR_3"/>
    <property type="match status" value="1"/>
</dbReference>
<evidence type="ECO:0000256" key="3">
    <source>
        <dbReference type="ARBA" id="ARBA00022737"/>
    </source>
</evidence>
<dbReference type="InterPro" id="IPR058546">
    <property type="entry name" value="RPS4B/Roq1-like_LRR"/>
</dbReference>
<dbReference type="Pfam" id="PF23286">
    <property type="entry name" value="LRR_13"/>
    <property type="match status" value="1"/>
</dbReference>
<dbReference type="GeneID" id="108850445"/>
<dbReference type="Gene3D" id="3.40.50.10140">
    <property type="entry name" value="Toll/interleukin-1 receptor homology (TIR) domain"/>
    <property type="match status" value="1"/>
</dbReference>
<dbReference type="InterPro" id="IPR042197">
    <property type="entry name" value="Apaf_helical"/>
</dbReference>